<dbReference type="InterPro" id="IPR018499">
    <property type="entry name" value="Tetraspanin/Peripherin"/>
</dbReference>
<evidence type="ECO:0000313" key="7">
    <source>
        <dbReference type="Proteomes" id="UP001634394"/>
    </source>
</evidence>
<dbReference type="PROSITE" id="PS51257">
    <property type="entry name" value="PROKAR_LIPOPROTEIN"/>
    <property type="match status" value="1"/>
</dbReference>
<dbReference type="PANTHER" id="PTHR19282:SF477">
    <property type="entry name" value="TETRASPANIN"/>
    <property type="match status" value="1"/>
</dbReference>
<dbReference type="GO" id="GO:0016020">
    <property type="term" value="C:membrane"/>
    <property type="evidence" value="ECO:0007669"/>
    <property type="project" value="UniProtKB-SubCell"/>
</dbReference>
<keyword evidence="3 5" id="KW-1133">Transmembrane helix</keyword>
<keyword evidence="4 5" id="KW-0472">Membrane</keyword>
<evidence type="ECO:0000313" key="6">
    <source>
        <dbReference type="EMBL" id="KAL3887018.1"/>
    </source>
</evidence>
<proteinExistence type="predicted"/>
<evidence type="ECO:0000256" key="5">
    <source>
        <dbReference type="SAM" id="Phobius"/>
    </source>
</evidence>
<feature type="transmembrane region" description="Helical" evidence="5">
    <location>
        <begin position="241"/>
        <end position="263"/>
    </location>
</feature>
<dbReference type="SUPFAM" id="SSF48652">
    <property type="entry name" value="Tetraspanin"/>
    <property type="match status" value="1"/>
</dbReference>
<keyword evidence="2 5" id="KW-0812">Transmembrane</keyword>
<evidence type="ECO:0000256" key="2">
    <source>
        <dbReference type="ARBA" id="ARBA00022692"/>
    </source>
</evidence>
<dbReference type="InterPro" id="IPR008952">
    <property type="entry name" value="Tetraspanin_EC2_sf"/>
</dbReference>
<evidence type="ECO:0000256" key="3">
    <source>
        <dbReference type="ARBA" id="ARBA00022989"/>
    </source>
</evidence>
<feature type="transmembrane region" description="Helical" evidence="5">
    <location>
        <begin position="12"/>
        <end position="32"/>
    </location>
</feature>
<feature type="transmembrane region" description="Helical" evidence="5">
    <location>
        <begin position="73"/>
        <end position="98"/>
    </location>
</feature>
<dbReference type="Pfam" id="PF00335">
    <property type="entry name" value="Tetraspanin"/>
    <property type="match status" value="1"/>
</dbReference>
<gene>
    <name evidence="6" type="ORF">ACJMK2_026974</name>
</gene>
<sequence length="360" mass="40614">MLRCLVIDSGHMASLLCFNSFGVALLTGSCIVRYDQNMADSYLGYSSFQKALESANINVHTPNSLNIGETLDAVCIVFIVIGVLFILLGMMGIIGAFVRLKSLLITYAVVLLVLVVLELTCVVLVTSLRGKLEGWIKDGLKDSIRNNYSGITGNDTDTLRWNFIMHSFQCCGVDRYTDFRALRPLRWSTDVEVDSIVTGKQIPYACCKVKNDNECVLNPNIKTAFIETVIMRNWVTKNTGVMIVVGDIILVTEIVLLVLAFIICCTLRNKDKETDPVETYQLQQMHPESRYQELLNPKCILFVHIINYNQSTSHDEAVELYQPRQSRELFNHDNQPKLNATVVYVSRMHTPVYSVRTNLP</sequence>
<evidence type="ECO:0008006" key="8">
    <source>
        <dbReference type="Google" id="ProtNLM"/>
    </source>
</evidence>
<dbReference type="PRINTS" id="PR00259">
    <property type="entry name" value="TMFOUR"/>
</dbReference>
<organism evidence="6 7">
    <name type="scientific">Sinanodonta woodiana</name>
    <name type="common">Chinese pond mussel</name>
    <name type="synonym">Anodonta woodiana</name>
    <dbReference type="NCBI Taxonomy" id="1069815"/>
    <lineage>
        <taxon>Eukaryota</taxon>
        <taxon>Metazoa</taxon>
        <taxon>Spiralia</taxon>
        <taxon>Lophotrochozoa</taxon>
        <taxon>Mollusca</taxon>
        <taxon>Bivalvia</taxon>
        <taxon>Autobranchia</taxon>
        <taxon>Heteroconchia</taxon>
        <taxon>Palaeoheterodonta</taxon>
        <taxon>Unionida</taxon>
        <taxon>Unionoidea</taxon>
        <taxon>Unionidae</taxon>
        <taxon>Unioninae</taxon>
        <taxon>Sinanodonta</taxon>
    </lineage>
</organism>
<dbReference type="EMBL" id="JBJQND010000002">
    <property type="protein sequence ID" value="KAL3887018.1"/>
    <property type="molecule type" value="Genomic_DNA"/>
</dbReference>
<keyword evidence="7" id="KW-1185">Reference proteome</keyword>
<protein>
    <recommendedName>
        <fullName evidence="8">Tetraspanin</fullName>
    </recommendedName>
</protein>
<dbReference type="Gene3D" id="1.10.1450.10">
    <property type="entry name" value="Tetraspanin"/>
    <property type="match status" value="1"/>
</dbReference>
<evidence type="ECO:0000256" key="1">
    <source>
        <dbReference type="ARBA" id="ARBA00004141"/>
    </source>
</evidence>
<reference evidence="6 7" key="1">
    <citation type="submission" date="2024-11" db="EMBL/GenBank/DDBJ databases">
        <title>Chromosome-level genome assembly of the freshwater bivalve Anodonta woodiana.</title>
        <authorList>
            <person name="Chen X."/>
        </authorList>
    </citation>
    <scope>NUCLEOTIDE SEQUENCE [LARGE SCALE GENOMIC DNA]</scope>
    <source>
        <strain evidence="6">MN2024</strain>
        <tissue evidence="6">Gills</tissue>
    </source>
</reference>
<name>A0ABD3XPT0_SINWO</name>
<dbReference type="AlphaFoldDB" id="A0ABD3XPT0"/>
<evidence type="ECO:0000256" key="4">
    <source>
        <dbReference type="ARBA" id="ARBA00023136"/>
    </source>
</evidence>
<dbReference type="Proteomes" id="UP001634394">
    <property type="component" value="Unassembled WGS sequence"/>
</dbReference>
<comment type="caution">
    <text evidence="6">The sequence shown here is derived from an EMBL/GenBank/DDBJ whole genome shotgun (WGS) entry which is preliminary data.</text>
</comment>
<dbReference type="PANTHER" id="PTHR19282">
    <property type="entry name" value="TETRASPANIN"/>
    <property type="match status" value="1"/>
</dbReference>
<comment type="subcellular location">
    <subcellularLocation>
        <location evidence="1">Membrane</location>
        <topology evidence="1">Multi-pass membrane protein</topology>
    </subcellularLocation>
</comment>
<feature type="transmembrane region" description="Helical" evidence="5">
    <location>
        <begin position="104"/>
        <end position="128"/>
    </location>
</feature>
<accession>A0ABD3XPT0</accession>